<sequence length="585" mass="64449">MAEKGTAASSGGSSGDSYCDDVGDDHVVKAAVEVFEKLKVLVCPSLQDKFSSLKGTVGDMKIQEMVKLGHELMLCTPDDRDLLMGCECPQKQLQFMDQLLDIMQSLATGCFSSSSVKEHIEDTTKKNEALLGELFSSPNLWAILKPENDPWPLDIQSSLNKQCDDLPEAGSDAQSEGEKVADLARHLQESATKLQTLRDQCFAWHKAGTDSSPIDQKLRLVISDFYQLVLAFLQVYDDELGQCCQRPEPSLHPSGPIIQAVYQTLASCGQLLRVVMEIADTSAEAMEAVRKQQGDPNCWGSSNSGISLVHIITISKLFIIYAVITTIRIINSLNIVPAHWPHCSCENVSMSEPPRAETFVFLDLEATGLPNMDPEIAEISLFAVHRSCLENPERDDSGALVLPRVLDKLTLCMCPERPFTAKASEITGLSSEGLMHCRKAAFNDDVVRTLQGFLSRQEGPICLVAHNGFDYDFPLLCTELQRLGAHLPQDTVCLDTLPALRGLDRAHSHGTRAQGRKSYSLASLFHRYFQAEPSAAHSAEGDVHTLLLIFLHRAAELLSWADEQARSWAHIEPMYVPPDGPNFEA</sequence>
<keyword evidence="10" id="KW-0539">Nucleus</keyword>
<dbReference type="EC" id="3.1.11.2" evidence="4"/>
<dbReference type="GO" id="GO:0006281">
    <property type="term" value="P:DNA repair"/>
    <property type="evidence" value="ECO:0007669"/>
    <property type="project" value="UniProtKB-ARBA"/>
</dbReference>
<protein>
    <recommendedName>
        <fullName evidence="4">exodeoxyribonuclease III</fullName>
        <ecNumber evidence="4">3.1.11.2</ecNumber>
    </recommendedName>
</protein>
<comment type="caution">
    <text evidence="13">The sequence shown here is derived from an EMBL/GenBank/DDBJ whole genome shotgun (WGS) entry which is preliminary data.</text>
</comment>
<accession>A0A8J6KQR1</accession>
<dbReference type="GO" id="GO:0003677">
    <property type="term" value="F:DNA binding"/>
    <property type="evidence" value="ECO:0007669"/>
    <property type="project" value="UniProtKB-ARBA"/>
</dbReference>
<feature type="domain" description="Exonuclease" evidence="12">
    <location>
        <begin position="358"/>
        <end position="559"/>
    </location>
</feature>
<evidence type="ECO:0000256" key="8">
    <source>
        <dbReference type="ARBA" id="ARBA00022839"/>
    </source>
</evidence>
<organism evidence="13 14">
    <name type="scientific">Microtus ochrogaster</name>
    <name type="common">Prairie vole</name>
    <dbReference type="NCBI Taxonomy" id="79684"/>
    <lineage>
        <taxon>Eukaryota</taxon>
        <taxon>Metazoa</taxon>
        <taxon>Chordata</taxon>
        <taxon>Craniata</taxon>
        <taxon>Vertebrata</taxon>
        <taxon>Euteleostomi</taxon>
        <taxon>Mammalia</taxon>
        <taxon>Eutheria</taxon>
        <taxon>Euarchontoglires</taxon>
        <taxon>Glires</taxon>
        <taxon>Rodentia</taxon>
        <taxon>Myomorpha</taxon>
        <taxon>Muroidea</taxon>
        <taxon>Cricetidae</taxon>
        <taxon>Arvicolinae</taxon>
        <taxon>Microtus</taxon>
    </lineage>
</organism>
<dbReference type="PANTHER" id="PTHR14352:SF2">
    <property type="entry name" value="HAUS AUGMIN-LIKE COMPLEX SUBUNIT 7"/>
    <property type="match status" value="1"/>
</dbReference>
<dbReference type="SMART" id="SM00479">
    <property type="entry name" value="EXOIII"/>
    <property type="match status" value="1"/>
</dbReference>
<evidence type="ECO:0000256" key="9">
    <source>
        <dbReference type="ARBA" id="ARBA00022842"/>
    </source>
</evidence>
<dbReference type="GO" id="GO:0070652">
    <property type="term" value="C:HAUS complex"/>
    <property type="evidence" value="ECO:0007669"/>
    <property type="project" value="TreeGrafter"/>
</dbReference>
<dbReference type="Gene3D" id="3.30.420.10">
    <property type="entry name" value="Ribonuclease H-like superfamily/Ribonuclease H"/>
    <property type="match status" value="1"/>
</dbReference>
<reference evidence="13" key="1">
    <citation type="submission" date="2020-03" db="EMBL/GenBank/DDBJ databases">
        <title>Studies in the Genomics of Life Span.</title>
        <authorList>
            <person name="Glass D."/>
        </authorList>
    </citation>
    <scope>NUCLEOTIDE SEQUENCE</scope>
    <source>
        <strain evidence="13">LTLLF</strain>
        <tissue evidence="13">Muscle</tissue>
    </source>
</reference>
<keyword evidence="7" id="KW-0378">Hydrolase</keyword>
<dbReference type="AlphaFoldDB" id="A0A8J6KQR1"/>
<comment type="cofactor">
    <cofactor evidence="2">
        <name>Mg(2+)</name>
        <dbReference type="ChEBI" id="CHEBI:18420"/>
    </cofactor>
</comment>
<dbReference type="GO" id="GO:0051011">
    <property type="term" value="F:microtubule minus-end binding"/>
    <property type="evidence" value="ECO:0007669"/>
    <property type="project" value="TreeGrafter"/>
</dbReference>
<proteinExistence type="inferred from homology"/>
<gene>
    <name evidence="13" type="ORF">LTLLF_171530</name>
</gene>
<comment type="subcellular location">
    <subcellularLocation>
        <location evidence="3">Nucleus</location>
    </subcellularLocation>
</comment>
<evidence type="ECO:0000256" key="1">
    <source>
        <dbReference type="ARBA" id="ARBA00000493"/>
    </source>
</evidence>
<evidence type="ECO:0000256" key="10">
    <source>
        <dbReference type="ARBA" id="ARBA00023242"/>
    </source>
</evidence>
<dbReference type="InterPro" id="IPR029711">
    <property type="entry name" value="Haus7-like"/>
</dbReference>
<keyword evidence="6" id="KW-0479">Metal-binding</keyword>
<evidence type="ECO:0000259" key="12">
    <source>
        <dbReference type="SMART" id="SM00479"/>
    </source>
</evidence>
<dbReference type="Proteomes" id="UP000710432">
    <property type="component" value="Unassembled WGS sequence"/>
</dbReference>
<name>A0A8J6KQR1_MICOH</name>
<evidence type="ECO:0000256" key="3">
    <source>
        <dbReference type="ARBA" id="ARBA00004123"/>
    </source>
</evidence>
<dbReference type="CDD" id="cd06136">
    <property type="entry name" value="TREX1_2"/>
    <property type="match status" value="1"/>
</dbReference>
<keyword evidence="8" id="KW-0269">Exonuclease</keyword>
<evidence type="ECO:0000256" key="5">
    <source>
        <dbReference type="ARBA" id="ARBA00022722"/>
    </source>
</evidence>
<evidence type="ECO:0000313" key="13">
    <source>
        <dbReference type="EMBL" id="KAH0506858.1"/>
    </source>
</evidence>
<evidence type="ECO:0000256" key="2">
    <source>
        <dbReference type="ARBA" id="ARBA00001946"/>
    </source>
</evidence>
<dbReference type="InterPro" id="IPR036397">
    <property type="entry name" value="RNaseH_sf"/>
</dbReference>
<evidence type="ECO:0000256" key="4">
    <source>
        <dbReference type="ARBA" id="ARBA00012115"/>
    </source>
</evidence>
<dbReference type="FunFam" id="3.30.420.10:FF:000046">
    <property type="entry name" value="Three prime repair exonuclease 1"/>
    <property type="match status" value="1"/>
</dbReference>
<keyword evidence="9" id="KW-0460">Magnesium</keyword>
<dbReference type="GO" id="GO:0005634">
    <property type="term" value="C:nucleus"/>
    <property type="evidence" value="ECO:0007669"/>
    <property type="project" value="UniProtKB-SubCell"/>
</dbReference>
<evidence type="ECO:0000256" key="7">
    <source>
        <dbReference type="ARBA" id="ARBA00022801"/>
    </source>
</evidence>
<evidence type="ECO:0000256" key="11">
    <source>
        <dbReference type="ARBA" id="ARBA00025769"/>
    </source>
</evidence>
<dbReference type="SUPFAM" id="SSF53098">
    <property type="entry name" value="Ribonuclease H-like"/>
    <property type="match status" value="1"/>
</dbReference>
<dbReference type="EMBL" id="JAATJU010023855">
    <property type="protein sequence ID" value="KAH0506858.1"/>
    <property type="molecule type" value="Genomic_DNA"/>
</dbReference>
<evidence type="ECO:0000256" key="6">
    <source>
        <dbReference type="ARBA" id="ARBA00022723"/>
    </source>
</evidence>
<dbReference type="GO" id="GO:0008311">
    <property type="term" value="F:double-stranded DNA 3'-5' DNA exonuclease activity"/>
    <property type="evidence" value="ECO:0007669"/>
    <property type="project" value="UniProtKB-EC"/>
</dbReference>
<dbReference type="GO" id="GO:0031023">
    <property type="term" value="P:microtubule organizing center organization"/>
    <property type="evidence" value="ECO:0007669"/>
    <property type="project" value="TreeGrafter"/>
</dbReference>
<comment type="similarity">
    <text evidence="11">Belongs to the exonuclease superfamily. TREX family.</text>
</comment>
<evidence type="ECO:0000313" key="14">
    <source>
        <dbReference type="Proteomes" id="UP000710432"/>
    </source>
</evidence>
<dbReference type="GO" id="GO:0046872">
    <property type="term" value="F:metal ion binding"/>
    <property type="evidence" value="ECO:0007669"/>
    <property type="project" value="UniProtKB-KW"/>
</dbReference>
<dbReference type="GO" id="GO:0051225">
    <property type="term" value="P:spindle assembly"/>
    <property type="evidence" value="ECO:0007669"/>
    <property type="project" value="TreeGrafter"/>
</dbReference>
<dbReference type="InterPro" id="IPR013520">
    <property type="entry name" value="Ribonucl_H"/>
</dbReference>
<comment type="catalytic activity">
    <reaction evidence="1">
        <text>Exonucleolytic cleavage in the 3'- to 5'-direction to yield nucleoside 5'-phosphates.</text>
        <dbReference type="EC" id="3.1.11.2"/>
    </reaction>
</comment>
<dbReference type="PANTHER" id="PTHR14352">
    <property type="entry name" value="HAUS AUGMIN-LIKE COMPLEX SUBUNIT 7"/>
    <property type="match status" value="1"/>
</dbReference>
<dbReference type="InterPro" id="IPR012337">
    <property type="entry name" value="RNaseH-like_sf"/>
</dbReference>
<keyword evidence="5" id="KW-0540">Nuclease</keyword>